<accession>A0A1F8CJY2</accession>
<dbReference type="Proteomes" id="UP000179241">
    <property type="component" value="Unassembled WGS sequence"/>
</dbReference>
<gene>
    <name evidence="1" type="ORF">A2188_03500</name>
</gene>
<dbReference type="AlphaFoldDB" id="A0A1F8CJY2"/>
<reference evidence="1 2" key="1">
    <citation type="journal article" date="2016" name="Nat. Commun.">
        <title>Thousands of microbial genomes shed light on interconnected biogeochemical processes in an aquifer system.</title>
        <authorList>
            <person name="Anantharaman K."/>
            <person name="Brown C.T."/>
            <person name="Hug L.A."/>
            <person name="Sharon I."/>
            <person name="Castelle C.J."/>
            <person name="Probst A.J."/>
            <person name="Thomas B.C."/>
            <person name="Singh A."/>
            <person name="Wilkins M.J."/>
            <person name="Karaoz U."/>
            <person name="Brodie E.L."/>
            <person name="Williams K.H."/>
            <person name="Hubbard S.S."/>
            <person name="Banfield J.F."/>
        </authorList>
    </citation>
    <scope>NUCLEOTIDE SEQUENCE [LARGE SCALE GENOMIC DNA]</scope>
</reference>
<protein>
    <recommendedName>
        <fullName evidence="3">TraG P-loop domain-containing protein</fullName>
    </recommendedName>
</protein>
<organism evidence="1 2">
    <name type="scientific">Candidatus Woesebacteria bacterium RIFOXYA1_FULL_43_9</name>
    <dbReference type="NCBI Taxonomy" id="1802534"/>
    <lineage>
        <taxon>Bacteria</taxon>
        <taxon>Candidatus Woeseibacteriota</taxon>
    </lineage>
</organism>
<proteinExistence type="predicted"/>
<evidence type="ECO:0008006" key="3">
    <source>
        <dbReference type="Google" id="ProtNLM"/>
    </source>
</evidence>
<name>A0A1F8CJY2_9BACT</name>
<comment type="caution">
    <text evidence="1">The sequence shown here is derived from an EMBL/GenBank/DDBJ whole genome shotgun (WGS) entry which is preliminary data.</text>
</comment>
<dbReference type="EMBL" id="MGHU01000067">
    <property type="protein sequence ID" value="OGM76048.1"/>
    <property type="molecule type" value="Genomic_DNA"/>
</dbReference>
<evidence type="ECO:0000313" key="1">
    <source>
        <dbReference type="EMBL" id="OGM76048.1"/>
    </source>
</evidence>
<evidence type="ECO:0000313" key="2">
    <source>
        <dbReference type="Proteomes" id="UP000179241"/>
    </source>
</evidence>
<sequence length="239" mass="26586">MTSGGPGGPGTKQKNTQTKNPFFKIPYLGLPDQPITGTSYNFLPIADIVDDVVLMKDGGAIVVLESTSLNFSLLSEKEQAAVIYAYAALLNSLSFSIQIFIRSQVKDISKYMDYLAEHEAKITNPKLSLVMQSYKKFITDSVKKKNVLGKSFYLVIPFSSLEMGVAKSAAILTKKKGPLPMTRDYVAKKAKIALYPKRDHLIRQAGRLGLKLRQLNTEELINLYYNVFNGEPPTARKEQ</sequence>